<accession>A0A835D8C1</accession>
<keyword evidence="3" id="KW-0295">Fungicide</keyword>
<keyword evidence="2" id="KW-0929">Antimicrobial</keyword>
<dbReference type="Gene3D" id="3.30.30.10">
    <property type="entry name" value="Knottin, scorpion toxin-like"/>
    <property type="match status" value="1"/>
</dbReference>
<dbReference type="OMA" id="QGPCSNF"/>
<comment type="caution">
    <text evidence="6">The sequence shown here is derived from an EMBL/GenBank/DDBJ whole genome shotgun (WGS) entry which is preliminary data.</text>
</comment>
<proteinExistence type="inferred from homology"/>
<feature type="chain" id="PRO_5032835485" evidence="5">
    <location>
        <begin position="30"/>
        <end position="80"/>
    </location>
</feature>
<dbReference type="AlphaFoldDB" id="A0A835D8C1"/>
<evidence type="ECO:0000256" key="2">
    <source>
        <dbReference type="ARBA" id="ARBA00022529"/>
    </source>
</evidence>
<sequence>MATGNVSSVVKHLTAVIIVVTLLLNSAQAMDQNAAEWKYCQGPCSNFGDCNQTCLTRGFPNGGKCVEPGPGAPLACCCSG</sequence>
<dbReference type="EMBL" id="JABCRI010000014">
    <property type="protein sequence ID" value="KAF8394198.1"/>
    <property type="molecule type" value="Genomic_DNA"/>
</dbReference>
<dbReference type="InterPro" id="IPR036574">
    <property type="entry name" value="Scorpion_toxin-like_sf"/>
</dbReference>
<keyword evidence="5" id="KW-0732">Signal</keyword>
<feature type="signal peptide" evidence="5">
    <location>
        <begin position="1"/>
        <end position="29"/>
    </location>
</feature>
<protein>
    <submittedName>
        <fullName evidence="6">Uncharacterized protein</fullName>
    </submittedName>
</protein>
<dbReference type="Pfam" id="PF25052">
    <property type="entry name" value="AtDEF-like"/>
    <property type="match status" value="1"/>
</dbReference>
<keyword evidence="7" id="KW-1185">Reference proteome</keyword>
<evidence type="ECO:0000256" key="3">
    <source>
        <dbReference type="ARBA" id="ARBA00022577"/>
    </source>
</evidence>
<evidence type="ECO:0000256" key="1">
    <source>
        <dbReference type="ARBA" id="ARBA00006722"/>
    </source>
</evidence>
<evidence type="ECO:0000256" key="4">
    <source>
        <dbReference type="ARBA" id="ARBA00022821"/>
    </source>
</evidence>
<name>A0A835D8C1_TETSI</name>
<evidence type="ECO:0000313" key="7">
    <source>
        <dbReference type="Proteomes" id="UP000655225"/>
    </source>
</evidence>
<dbReference type="GO" id="GO:0050832">
    <property type="term" value="P:defense response to fungus"/>
    <property type="evidence" value="ECO:0007669"/>
    <property type="project" value="UniProtKB-KW"/>
</dbReference>
<keyword evidence="4" id="KW-0611">Plant defense</keyword>
<organism evidence="6 7">
    <name type="scientific">Tetracentron sinense</name>
    <name type="common">Spur-leaf</name>
    <dbReference type="NCBI Taxonomy" id="13715"/>
    <lineage>
        <taxon>Eukaryota</taxon>
        <taxon>Viridiplantae</taxon>
        <taxon>Streptophyta</taxon>
        <taxon>Embryophyta</taxon>
        <taxon>Tracheophyta</taxon>
        <taxon>Spermatophyta</taxon>
        <taxon>Magnoliopsida</taxon>
        <taxon>Trochodendrales</taxon>
        <taxon>Trochodendraceae</taxon>
        <taxon>Tetracentron</taxon>
    </lineage>
</organism>
<dbReference type="OrthoDB" id="1071566at2759"/>
<dbReference type="InterPro" id="IPR010851">
    <property type="entry name" value="DEFL"/>
</dbReference>
<dbReference type="Proteomes" id="UP000655225">
    <property type="component" value="Unassembled WGS sequence"/>
</dbReference>
<reference evidence="6 7" key="1">
    <citation type="submission" date="2020-04" db="EMBL/GenBank/DDBJ databases">
        <title>Plant Genome Project.</title>
        <authorList>
            <person name="Zhang R.-G."/>
        </authorList>
    </citation>
    <scope>NUCLEOTIDE SEQUENCE [LARGE SCALE GENOMIC DNA]</scope>
    <source>
        <strain evidence="6">YNK0</strain>
        <tissue evidence="6">Leaf</tissue>
    </source>
</reference>
<evidence type="ECO:0000313" key="6">
    <source>
        <dbReference type="EMBL" id="KAF8394198.1"/>
    </source>
</evidence>
<gene>
    <name evidence="6" type="ORF">HHK36_020405</name>
</gene>
<comment type="similarity">
    <text evidence="1">Belongs to the DEFL family.</text>
</comment>
<evidence type="ECO:0000256" key="5">
    <source>
        <dbReference type="SAM" id="SignalP"/>
    </source>
</evidence>
<dbReference type="GO" id="GO:0031640">
    <property type="term" value="P:killing of cells of another organism"/>
    <property type="evidence" value="ECO:0007669"/>
    <property type="project" value="UniProtKB-KW"/>
</dbReference>